<dbReference type="AlphaFoldDB" id="A0A2V4NCC6"/>
<dbReference type="NCBIfam" id="NF033550">
    <property type="entry name" value="transpos_ISL3"/>
    <property type="match status" value="1"/>
</dbReference>
<dbReference type="InterPro" id="IPR002560">
    <property type="entry name" value="Transposase_DDE"/>
</dbReference>
<dbReference type="InterPro" id="IPR047951">
    <property type="entry name" value="Transpos_ISL3"/>
</dbReference>
<feature type="compositionally biased region" description="Basic and acidic residues" evidence="1">
    <location>
        <begin position="272"/>
        <end position="288"/>
    </location>
</feature>
<feature type="domain" description="HTH IS21-type" evidence="2">
    <location>
        <begin position="287"/>
        <end position="351"/>
    </location>
</feature>
<dbReference type="PROSITE" id="PS50531">
    <property type="entry name" value="HTH_IS21"/>
    <property type="match status" value="1"/>
</dbReference>
<proteinExistence type="predicted"/>
<dbReference type="EMBL" id="PYBW01000044">
    <property type="protein sequence ID" value="PYC79309.1"/>
    <property type="molecule type" value="Genomic_DNA"/>
</dbReference>
<dbReference type="PANTHER" id="PTHR33498:SF1">
    <property type="entry name" value="TRANSPOSASE FOR INSERTION SEQUENCE ELEMENT IS1557"/>
    <property type="match status" value="1"/>
</dbReference>
<evidence type="ECO:0000259" key="2">
    <source>
        <dbReference type="PROSITE" id="PS50531"/>
    </source>
</evidence>
<sequence length="528" mass="59544">MGECACGRFNVLFPQLTGVVMEAVFRIGQRVRIEVTSGATTAVCPCCETVSSRVHSRYQRRVADWPTGGQTVELDLRVRRFFCDNTHCRKKTFAEQVDGLTVRHGRRSVPLQRLLERVALALGGEAGARLTRQLQAETSPATLLRMVHRLPLPDVKAPKVLGVDEFAFRRGRTYGTILIDMETRRPVDVLPDRTADSFAAWLEQHPGVEKICRDRGGSFAEGARRALPGIPQVADRWHLLHNLAQAVERTVARHHRSLKQPASQPADSGQDVDERPKDTVESRRIRERHAEVHDLQQRGLTINQISQALGRDRKTVRRYVQAATADEMLRARPRWRATVLRPFADHLEQRWRGGCDNAAMLRAEIQAMGYTGSRKTIRRFLNSLVESGSRPLPPPEPPPPVRDIVRWIIGRPSRLSEDDHQKVKDVRARCTEIDTAARQAQAFALILRKREGGRLMDWITQAEVCGVKEITSFATGLRKDLAAVTAGLTEHWSSGAVEGHVNRIKMIKRTGYGRASFSLLRRRILLMS</sequence>
<evidence type="ECO:0000313" key="4">
    <source>
        <dbReference type="Proteomes" id="UP000248039"/>
    </source>
</evidence>
<dbReference type="Proteomes" id="UP000248039">
    <property type="component" value="Unassembled WGS sequence"/>
</dbReference>
<dbReference type="Gene3D" id="1.10.10.60">
    <property type="entry name" value="Homeodomain-like"/>
    <property type="match status" value="1"/>
</dbReference>
<feature type="region of interest" description="Disordered" evidence="1">
    <location>
        <begin position="251"/>
        <end position="288"/>
    </location>
</feature>
<protein>
    <recommendedName>
        <fullName evidence="2">HTH IS21-type domain-containing protein</fullName>
    </recommendedName>
</protein>
<dbReference type="Pfam" id="PF14690">
    <property type="entry name" value="Zn_ribbon_ISL3"/>
    <property type="match status" value="1"/>
</dbReference>
<dbReference type="OrthoDB" id="3238779at2"/>
<accession>A0A2V4NCC6</accession>
<dbReference type="PANTHER" id="PTHR33498">
    <property type="entry name" value="TRANSPOSASE FOR INSERTION SEQUENCE ELEMENT IS1557"/>
    <property type="match status" value="1"/>
</dbReference>
<dbReference type="InterPro" id="IPR017894">
    <property type="entry name" value="HTH_IS21_transposase_type"/>
</dbReference>
<evidence type="ECO:0000256" key="1">
    <source>
        <dbReference type="SAM" id="MobiDB-lite"/>
    </source>
</evidence>
<dbReference type="InterPro" id="IPR029261">
    <property type="entry name" value="Transposase_Znf"/>
</dbReference>
<evidence type="ECO:0000313" key="3">
    <source>
        <dbReference type="EMBL" id="PYC79309.1"/>
    </source>
</evidence>
<keyword evidence="4" id="KW-1185">Reference proteome</keyword>
<comment type="caution">
    <text evidence="3">The sequence shown here is derived from an EMBL/GenBank/DDBJ whole genome shotgun (WGS) entry which is preliminary data.</text>
</comment>
<reference evidence="3 4" key="1">
    <citation type="submission" date="2018-03" db="EMBL/GenBank/DDBJ databases">
        <title>Bioinformatic expansion and discovery of thiopeptide antibiotics.</title>
        <authorList>
            <person name="Schwalen C.J."/>
            <person name="Hudson G.A."/>
            <person name="Mitchell D.A."/>
        </authorList>
    </citation>
    <scope>NUCLEOTIDE SEQUENCE [LARGE SCALE GENOMIC DNA]</scope>
    <source>
        <strain evidence="3 4">ATCC 21389</strain>
    </source>
</reference>
<organism evidence="3 4">
    <name type="scientific">Streptomyces tateyamensis</name>
    <dbReference type="NCBI Taxonomy" id="565073"/>
    <lineage>
        <taxon>Bacteria</taxon>
        <taxon>Bacillati</taxon>
        <taxon>Actinomycetota</taxon>
        <taxon>Actinomycetes</taxon>
        <taxon>Kitasatosporales</taxon>
        <taxon>Streptomycetaceae</taxon>
        <taxon>Streptomyces</taxon>
    </lineage>
</organism>
<gene>
    <name evidence="3" type="ORF">C7C46_14560</name>
</gene>
<name>A0A2V4NCC6_9ACTN</name>
<dbReference type="Pfam" id="PF01610">
    <property type="entry name" value="DDE_Tnp_ISL3"/>
    <property type="match status" value="2"/>
</dbReference>